<dbReference type="AlphaFoldDB" id="A0A3D4V384"/>
<gene>
    <name evidence="2" type="ORF">DGD08_00050</name>
</gene>
<proteinExistence type="predicted"/>
<dbReference type="PANTHER" id="PTHR14097">
    <property type="entry name" value="OXIDOREDUCTASE HTATIP2"/>
    <property type="match status" value="1"/>
</dbReference>
<dbReference type="Pfam" id="PF13460">
    <property type="entry name" value="NAD_binding_10"/>
    <property type="match status" value="1"/>
</dbReference>
<evidence type="ECO:0000259" key="1">
    <source>
        <dbReference type="Pfam" id="PF13460"/>
    </source>
</evidence>
<name>A0A3D4V384_9BACT</name>
<dbReference type="SUPFAM" id="SSF51735">
    <property type="entry name" value="NAD(P)-binding Rossmann-fold domains"/>
    <property type="match status" value="1"/>
</dbReference>
<dbReference type="InterPro" id="IPR016040">
    <property type="entry name" value="NAD(P)-bd_dom"/>
</dbReference>
<feature type="domain" description="NAD(P)-binding" evidence="1">
    <location>
        <begin position="7"/>
        <end position="139"/>
    </location>
</feature>
<organism evidence="2 3">
    <name type="scientific">Gemmatimonas aurantiaca</name>
    <dbReference type="NCBI Taxonomy" id="173480"/>
    <lineage>
        <taxon>Bacteria</taxon>
        <taxon>Pseudomonadati</taxon>
        <taxon>Gemmatimonadota</taxon>
        <taxon>Gemmatimonadia</taxon>
        <taxon>Gemmatimonadales</taxon>
        <taxon>Gemmatimonadaceae</taxon>
        <taxon>Gemmatimonas</taxon>
    </lineage>
</organism>
<dbReference type="OMA" id="CGVEHPK"/>
<comment type="caution">
    <text evidence="2">The sequence shown here is derived from an EMBL/GenBank/DDBJ whole genome shotgun (WGS) entry which is preliminary data.</text>
</comment>
<protein>
    <submittedName>
        <fullName evidence="2">Epimerase</fullName>
    </submittedName>
</protein>
<reference evidence="2 3" key="1">
    <citation type="journal article" date="2018" name="Nat. Biotechnol.">
        <title>A standardized bacterial taxonomy based on genome phylogeny substantially revises the tree of life.</title>
        <authorList>
            <person name="Parks D.H."/>
            <person name="Chuvochina M."/>
            <person name="Waite D.W."/>
            <person name="Rinke C."/>
            <person name="Skarshewski A."/>
            <person name="Chaumeil P.A."/>
            <person name="Hugenholtz P."/>
        </authorList>
    </citation>
    <scope>NUCLEOTIDE SEQUENCE [LARGE SCALE GENOMIC DNA]</scope>
    <source>
        <strain evidence="2">UBA8844</strain>
    </source>
</reference>
<dbReference type="Proteomes" id="UP000264071">
    <property type="component" value="Unassembled WGS sequence"/>
</dbReference>
<dbReference type="PANTHER" id="PTHR14097:SF8">
    <property type="entry name" value="NAD(P)-BINDING DOMAIN-CONTAINING PROTEIN"/>
    <property type="match status" value="1"/>
</dbReference>
<accession>A0A3D4V384</accession>
<evidence type="ECO:0000313" key="3">
    <source>
        <dbReference type="Proteomes" id="UP000264071"/>
    </source>
</evidence>
<dbReference type="EMBL" id="DPIY01000001">
    <property type="protein sequence ID" value="HCT55580.1"/>
    <property type="molecule type" value="Genomic_DNA"/>
</dbReference>
<dbReference type="InterPro" id="IPR036291">
    <property type="entry name" value="NAD(P)-bd_dom_sf"/>
</dbReference>
<dbReference type="Gene3D" id="3.40.50.720">
    <property type="entry name" value="NAD(P)-binding Rossmann-like Domain"/>
    <property type="match status" value="1"/>
</dbReference>
<evidence type="ECO:0000313" key="2">
    <source>
        <dbReference type="EMBL" id="HCT55580.1"/>
    </source>
</evidence>
<sequence length="224" mass="24184">MKIVLFGATGMIGQGVLRALIDEPRITRIEAIVRQPLSSPSPKVHSVVHRDFTDFTGVGDAFLDVDACCFCLGVSSAGMSEAAYTAITYDVTAAAADALYQGSPNARFLFVSGASTDATEKGPVMWARVKGRAENTVRARFGKNAYVFRPAFIQPLDGIRSRTAVYNVLYSVLRIFVPLIRRLAPDSTSTTRIIGRAMTQVALHGTDQQVLEARDINRVGAALS</sequence>